<dbReference type="STRING" id="862908.BMS_2600"/>
<dbReference type="PRINTS" id="PR00111">
    <property type="entry name" value="ABHYDROLASE"/>
</dbReference>
<feature type="domain" description="Serine aminopeptidase S33" evidence="1">
    <location>
        <begin position="26"/>
        <end position="264"/>
    </location>
</feature>
<dbReference type="SUPFAM" id="SSF53474">
    <property type="entry name" value="alpha/beta-Hydrolases"/>
    <property type="match status" value="1"/>
</dbReference>
<dbReference type="Gene3D" id="3.40.50.1820">
    <property type="entry name" value="alpha/beta hydrolase"/>
    <property type="match status" value="1"/>
</dbReference>
<evidence type="ECO:0000259" key="1">
    <source>
        <dbReference type="Pfam" id="PF12146"/>
    </source>
</evidence>
<dbReference type="PATRIC" id="fig|862908.3.peg.2483"/>
<dbReference type="RefSeq" id="WP_014245162.1">
    <property type="nucleotide sequence ID" value="NC_016620.1"/>
</dbReference>
<dbReference type="InterPro" id="IPR029058">
    <property type="entry name" value="AB_hydrolase_fold"/>
</dbReference>
<dbReference type="ESTHER" id="bacms-e1x642">
    <property type="family name" value="Monoglyceridelipase_lysophospholip"/>
</dbReference>
<protein>
    <submittedName>
        <fullName evidence="2">Lysophospholipase</fullName>
    </submittedName>
</protein>
<gene>
    <name evidence="2" type="ordered locus">BMS_2600</name>
</gene>
<dbReference type="PANTHER" id="PTHR11614">
    <property type="entry name" value="PHOSPHOLIPASE-RELATED"/>
    <property type="match status" value="1"/>
</dbReference>
<proteinExistence type="predicted"/>
<dbReference type="Proteomes" id="UP000008963">
    <property type="component" value="Chromosome"/>
</dbReference>
<dbReference type="AlphaFoldDB" id="E1X642"/>
<organism evidence="2 3">
    <name type="scientific">Halobacteriovorax marinus (strain ATCC BAA-682 / DSM 15412 / SJ)</name>
    <name type="common">Bacteriovorax marinus</name>
    <dbReference type="NCBI Taxonomy" id="862908"/>
    <lineage>
        <taxon>Bacteria</taxon>
        <taxon>Pseudomonadati</taxon>
        <taxon>Bdellovibrionota</taxon>
        <taxon>Bacteriovoracia</taxon>
        <taxon>Bacteriovoracales</taxon>
        <taxon>Halobacteriovoraceae</taxon>
        <taxon>Halobacteriovorax</taxon>
    </lineage>
</organism>
<name>E1X642_HALMS</name>
<dbReference type="eggNOG" id="COG2267">
    <property type="taxonomic scope" value="Bacteria"/>
</dbReference>
<sequence>MIRDYKFLKTIDGKELHLEISESGKKKWLIVTHGIGEHLNRHSYIDELFGSSFNILKYDIRGHGRSQGLKKGYVDNFSDFFSDLKEVILFLKKSYKMESFCLFGHSMGALITAGYMQNLADAENYPDAVFLNAPPAGFPGALGEIMNISPLGFVNKLTSLPFSLKLGGLVDLDYLSHDNRVKENYIEDEFNILKPHSKLLFEMVKASKEVFSRPLRITCPSFISYGTEDRVVSIPKLESYLELVDKSFKVEKIEGAYHETHNEIEKYRTPYFKFLKDSLLSVLN</sequence>
<dbReference type="OrthoDB" id="5290584at2"/>
<keyword evidence="3" id="KW-1185">Reference proteome</keyword>
<dbReference type="InterPro" id="IPR000073">
    <property type="entry name" value="AB_hydrolase_1"/>
</dbReference>
<dbReference type="InterPro" id="IPR051044">
    <property type="entry name" value="MAG_DAG_Lipase"/>
</dbReference>
<dbReference type="EMBL" id="FQ312005">
    <property type="protein sequence ID" value="CBW27386.1"/>
    <property type="molecule type" value="Genomic_DNA"/>
</dbReference>
<reference evidence="3" key="1">
    <citation type="journal article" date="2013" name="ISME J.">
        <title>A small predatory core genome in the divergent marine Bacteriovorax marinus SJ and the terrestrial Bdellovibrio bacteriovorus.</title>
        <authorList>
            <person name="Crossman L.C."/>
            <person name="Chen H."/>
            <person name="Cerdeno-Tarraga A.M."/>
            <person name="Brooks K."/>
            <person name="Quail M.A."/>
            <person name="Pineiro S.A."/>
            <person name="Hobley L."/>
            <person name="Sockett R.E."/>
            <person name="Bentley S.D."/>
            <person name="Parkhill J."/>
            <person name="Williams H.N."/>
            <person name="Stine O.C."/>
        </authorList>
    </citation>
    <scope>NUCLEOTIDE SEQUENCE [LARGE SCALE GENOMIC DNA]</scope>
    <source>
        <strain evidence="3">ATCC BAA-682 / DSM 15412 / SJ</strain>
    </source>
</reference>
<evidence type="ECO:0000313" key="2">
    <source>
        <dbReference type="EMBL" id="CBW27386.1"/>
    </source>
</evidence>
<dbReference type="KEGG" id="bmx:BMS_2600"/>
<accession>E1X642</accession>
<evidence type="ECO:0000313" key="3">
    <source>
        <dbReference type="Proteomes" id="UP000008963"/>
    </source>
</evidence>
<dbReference type="Pfam" id="PF12146">
    <property type="entry name" value="Hydrolase_4"/>
    <property type="match status" value="1"/>
</dbReference>
<dbReference type="InterPro" id="IPR022742">
    <property type="entry name" value="Hydrolase_4"/>
</dbReference>
<dbReference type="HOGENOM" id="CLU_026209_7_2_7"/>